<dbReference type="RefSeq" id="WP_378797830.1">
    <property type="nucleotide sequence ID" value="NZ_JBHUER010000003.1"/>
</dbReference>
<organism evidence="2 3">
    <name type="scientific">Methylopila henanensis</name>
    <dbReference type="NCBI Taxonomy" id="873516"/>
    <lineage>
        <taxon>Bacteria</taxon>
        <taxon>Pseudomonadati</taxon>
        <taxon>Pseudomonadota</taxon>
        <taxon>Alphaproteobacteria</taxon>
        <taxon>Hyphomicrobiales</taxon>
        <taxon>Methylopilaceae</taxon>
        <taxon>Methylopila</taxon>
    </lineage>
</organism>
<protein>
    <submittedName>
        <fullName evidence="2">Uncharacterized protein</fullName>
    </submittedName>
</protein>
<accession>A0ABW4K2U8</accession>
<dbReference type="EMBL" id="JBHUER010000003">
    <property type="protein sequence ID" value="MFD1702485.1"/>
    <property type="molecule type" value="Genomic_DNA"/>
</dbReference>
<dbReference type="Proteomes" id="UP001597308">
    <property type="component" value="Unassembled WGS sequence"/>
</dbReference>
<comment type="caution">
    <text evidence="2">The sequence shown here is derived from an EMBL/GenBank/DDBJ whole genome shotgun (WGS) entry which is preliminary data.</text>
</comment>
<keyword evidence="1" id="KW-0812">Transmembrane</keyword>
<feature type="transmembrane region" description="Helical" evidence="1">
    <location>
        <begin position="6"/>
        <end position="28"/>
    </location>
</feature>
<keyword evidence="1" id="KW-0472">Membrane</keyword>
<name>A0ABW4K2U8_9HYPH</name>
<keyword evidence="1" id="KW-1133">Transmembrane helix</keyword>
<evidence type="ECO:0000313" key="3">
    <source>
        <dbReference type="Proteomes" id="UP001597308"/>
    </source>
</evidence>
<evidence type="ECO:0000313" key="2">
    <source>
        <dbReference type="EMBL" id="MFD1702485.1"/>
    </source>
</evidence>
<keyword evidence="3" id="KW-1185">Reference proteome</keyword>
<reference evidence="3" key="1">
    <citation type="journal article" date="2019" name="Int. J. Syst. Evol. Microbiol.">
        <title>The Global Catalogue of Microorganisms (GCM) 10K type strain sequencing project: providing services to taxonomists for standard genome sequencing and annotation.</title>
        <authorList>
            <consortium name="The Broad Institute Genomics Platform"/>
            <consortium name="The Broad Institute Genome Sequencing Center for Infectious Disease"/>
            <person name="Wu L."/>
            <person name="Ma J."/>
        </authorList>
    </citation>
    <scope>NUCLEOTIDE SEQUENCE [LARGE SCALE GENOMIC DNA]</scope>
    <source>
        <strain evidence="3">KCTC 23707</strain>
    </source>
</reference>
<gene>
    <name evidence="2" type="ORF">ACFSCV_05635</name>
</gene>
<sequence length="58" mass="6218">MEGGGGLWLILTVGGVIVLGLALGYGMLRNRQTTRSERIAAERGAERVYDAESRDPAN</sequence>
<evidence type="ECO:0000256" key="1">
    <source>
        <dbReference type="SAM" id="Phobius"/>
    </source>
</evidence>
<proteinExistence type="predicted"/>